<dbReference type="Gene3D" id="3.40.50.2000">
    <property type="entry name" value="Glycogen Phosphorylase B"/>
    <property type="match status" value="1"/>
</dbReference>
<dbReference type="GO" id="GO:0080043">
    <property type="term" value="F:quercetin 3-O-glucosyltransferase activity"/>
    <property type="evidence" value="ECO:0007669"/>
    <property type="project" value="TreeGrafter"/>
</dbReference>
<evidence type="ECO:0000313" key="2">
    <source>
        <dbReference type="EMBL" id="KAK1314760.1"/>
    </source>
</evidence>
<dbReference type="Proteomes" id="UP001180020">
    <property type="component" value="Unassembled WGS sequence"/>
</dbReference>
<dbReference type="PANTHER" id="PTHR11926:SF1412">
    <property type="entry name" value="UDP-GLYCOSYLTRANSFERASE 83A1-LIKE"/>
    <property type="match status" value="1"/>
</dbReference>
<comment type="similarity">
    <text evidence="1">Belongs to the UDP-glycosyltransferase family.</text>
</comment>
<dbReference type="GO" id="GO:0080044">
    <property type="term" value="F:quercetin 7-O-glucosyltransferase activity"/>
    <property type="evidence" value="ECO:0007669"/>
    <property type="project" value="TreeGrafter"/>
</dbReference>
<keyword evidence="3" id="KW-1185">Reference proteome</keyword>
<proteinExistence type="inferred from homology"/>
<evidence type="ECO:0000313" key="3">
    <source>
        <dbReference type="Proteomes" id="UP001180020"/>
    </source>
</evidence>
<protein>
    <submittedName>
        <fullName evidence="2">UDP-glycosyltransferase 83A1</fullName>
    </submittedName>
</protein>
<reference evidence="2" key="2">
    <citation type="submission" date="2023-06" db="EMBL/GenBank/DDBJ databases">
        <authorList>
            <person name="Ma L."/>
            <person name="Liu K.-W."/>
            <person name="Li Z."/>
            <person name="Hsiao Y.-Y."/>
            <person name="Qi Y."/>
            <person name="Fu T."/>
            <person name="Tang G."/>
            <person name="Zhang D."/>
            <person name="Sun W.-H."/>
            <person name="Liu D.-K."/>
            <person name="Li Y."/>
            <person name="Chen G.-Z."/>
            <person name="Liu X.-D."/>
            <person name="Liao X.-Y."/>
            <person name="Jiang Y.-T."/>
            <person name="Yu X."/>
            <person name="Hao Y."/>
            <person name="Huang J."/>
            <person name="Zhao X.-W."/>
            <person name="Ke S."/>
            <person name="Chen Y.-Y."/>
            <person name="Wu W.-L."/>
            <person name="Hsu J.-L."/>
            <person name="Lin Y.-F."/>
            <person name="Huang M.-D."/>
            <person name="Li C.-Y."/>
            <person name="Huang L."/>
            <person name="Wang Z.-W."/>
            <person name="Zhao X."/>
            <person name="Zhong W.-Y."/>
            <person name="Peng D.-H."/>
            <person name="Ahmad S."/>
            <person name="Lan S."/>
            <person name="Zhang J.-S."/>
            <person name="Tsai W.-C."/>
            <person name="Van De Peer Y."/>
            <person name="Liu Z.-J."/>
        </authorList>
    </citation>
    <scope>NUCLEOTIDE SEQUENCE</scope>
    <source>
        <strain evidence="2">CP</strain>
        <tissue evidence="2">Leaves</tissue>
    </source>
</reference>
<dbReference type="EMBL" id="JAUJYO010000006">
    <property type="protein sequence ID" value="KAK1314760.1"/>
    <property type="molecule type" value="Genomic_DNA"/>
</dbReference>
<accession>A0AAV9EPI6</accession>
<gene>
    <name evidence="2" type="primary">UGT83A1</name>
    <name evidence="2" type="ORF">QJS10_CPA06g02331</name>
</gene>
<sequence length="181" mass="19679">MGSSSPPPPPPSPPPHALVLPYPAQGHVIPLMELSHRLVDRGFTITFVNTHFDRARVRASQPGPWADTGPLRLVSIPDGLEPRADRNDLGRLTLAMQEHMPGHLEELIRASSAEPEPERGPLTCVIADHSMAWALDVAKKMGLRAVAFWSSSAGLLATMLDVPNMIEDGTIDTNGQDRYLT</sequence>
<organism evidence="2 3">
    <name type="scientific">Acorus calamus</name>
    <name type="common">Sweet flag</name>
    <dbReference type="NCBI Taxonomy" id="4465"/>
    <lineage>
        <taxon>Eukaryota</taxon>
        <taxon>Viridiplantae</taxon>
        <taxon>Streptophyta</taxon>
        <taxon>Embryophyta</taxon>
        <taxon>Tracheophyta</taxon>
        <taxon>Spermatophyta</taxon>
        <taxon>Magnoliopsida</taxon>
        <taxon>Liliopsida</taxon>
        <taxon>Acoraceae</taxon>
        <taxon>Acorus</taxon>
    </lineage>
</organism>
<comment type="caution">
    <text evidence="2">The sequence shown here is derived from an EMBL/GenBank/DDBJ whole genome shotgun (WGS) entry which is preliminary data.</text>
</comment>
<reference evidence="2" key="1">
    <citation type="journal article" date="2023" name="Nat. Commun.">
        <title>Diploid and tetraploid genomes of Acorus and the evolution of monocots.</title>
        <authorList>
            <person name="Ma L."/>
            <person name="Liu K.W."/>
            <person name="Li Z."/>
            <person name="Hsiao Y.Y."/>
            <person name="Qi Y."/>
            <person name="Fu T."/>
            <person name="Tang G.D."/>
            <person name="Zhang D."/>
            <person name="Sun W.H."/>
            <person name="Liu D.K."/>
            <person name="Li Y."/>
            <person name="Chen G.Z."/>
            <person name="Liu X.D."/>
            <person name="Liao X.Y."/>
            <person name="Jiang Y.T."/>
            <person name="Yu X."/>
            <person name="Hao Y."/>
            <person name="Huang J."/>
            <person name="Zhao X.W."/>
            <person name="Ke S."/>
            <person name="Chen Y.Y."/>
            <person name="Wu W.L."/>
            <person name="Hsu J.L."/>
            <person name="Lin Y.F."/>
            <person name="Huang M.D."/>
            <person name="Li C.Y."/>
            <person name="Huang L."/>
            <person name="Wang Z.W."/>
            <person name="Zhao X."/>
            <person name="Zhong W.Y."/>
            <person name="Peng D.H."/>
            <person name="Ahmad S."/>
            <person name="Lan S."/>
            <person name="Zhang J.S."/>
            <person name="Tsai W.C."/>
            <person name="Van de Peer Y."/>
            <person name="Liu Z.J."/>
        </authorList>
    </citation>
    <scope>NUCLEOTIDE SEQUENCE</scope>
    <source>
        <strain evidence="2">CP</strain>
    </source>
</reference>
<evidence type="ECO:0000256" key="1">
    <source>
        <dbReference type="ARBA" id="ARBA00009995"/>
    </source>
</evidence>
<dbReference type="PANTHER" id="PTHR11926">
    <property type="entry name" value="GLUCOSYL/GLUCURONOSYL TRANSFERASES"/>
    <property type="match status" value="1"/>
</dbReference>
<name>A0AAV9EPI6_ACOCL</name>
<dbReference type="SUPFAM" id="SSF53756">
    <property type="entry name" value="UDP-Glycosyltransferase/glycogen phosphorylase"/>
    <property type="match status" value="1"/>
</dbReference>
<dbReference type="AlphaFoldDB" id="A0AAV9EPI6"/>